<accession>A0A5C3LXI3</accession>
<sequence length="102" mass="11384">MYLTGWPDAMPGLYTLKNHTIVTLLSNKNVCLLITWFVHFPPHFFLHSLLTPQSRLNTLTSSEMLYSLPSSSKPINQPQCLTISATPSLNPTTHSNGHNAHV</sequence>
<feature type="region of interest" description="Disordered" evidence="1">
    <location>
        <begin position="70"/>
        <end position="102"/>
    </location>
</feature>
<organism evidence="2 3">
    <name type="scientific">Crucibulum laeve</name>
    <dbReference type="NCBI Taxonomy" id="68775"/>
    <lineage>
        <taxon>Eukaryota</taxon>
        <taxon>Fungi</taxon>
        <taxon>Dikarya</taxon>
        <taxon>Basidiomycota</taxon>
        <taxon>Agaricomycotina</taxon>
        <taxon>Agaricomycetes</taxon>
        <taxon>Agaricomycetidae</taxon>
        <taxon>Agaricales</taxon>
        <taxon>Agaricineae</taxon>
        <taxon>Nidulariaceae</taxon>
        <taxon>Crucibulum</taxon>
    </lineage>
</organism>
<proteinExistence type="predicted"/>
<gene>
    <name evidence="2" type="ORF">BDQ12DRAFT_606750</name>
</gene>
<dbReference type="AlphaFoldDB" id="A0A5C3LXI3"/>
<protein>
    <submittedName>
        <fullName evidence="2">Uncharacterized protein</fullName>
    </submittedName>
</protein>
<evidence type="ECO:0000313" key="3">
    <source>
        <dbReference type="Proteomes" id="UP000308652"/>
    </source>
</evidence>
<keyword evidence="3" id="KW-1185">Reference proteome</keyword>
<feature type="compositionally biased region" description="Polar residues" evidence="1">
    <location>
        <begin position="73"/>
        <end position="102"/>
    </location>
</feature>
<evidence type="ECO:0000256" key="1">
    <source>
        <dbReference type="SAM" id="MobiDB-lite"/>
    </source>
</evidence>
<name>A0A5C3LXI3_9AGAR</name>
<reference evidence="2 3" key="1">
    <citation type="journal article" date="2019" name="Nat. Ecol. Evol.">
        <title>Megaphylogeny resolves global patterns of mushroom evolution.</title>
        <authorList>
            <person name="Varga T."/>
            <person name="Krizsan K."/>
            <person name="Foldi C."/>
            <person name="Dima B."/>
            <person name="Sanchez-Garcia M."/>
            <person name="Sanchez-Ramirez S."/>
            <person name="Szollosi G.J."/>
            <person name="Szarkandi J.G."/>
            <person name="Papp V."/>
            <person name="Albert L."/>
            <person name="Andreopoulos W."/>
            <person name="Angelini C."/>
            <person name="Antonin V."/>
            <person name="Barry K.W."/>
            <person name="Bougher N.L."/>
            <person name="Buchanan P."/>
            <person name="Buyck B."/>
            <person name="Bense V."/>
            <person name="Catcheside P."/>
            <person name="Chovatia M."/>
            <person name="Cooper J."/>
            <person name="Damon W."/>
            <person name="Desjardin D."/>
            <person name="Finy P."/>
            <person name="Geml J."/>
            <person name="Haridas S."/>
            <person name="Hughes K."/>
            <person name="Justo A."/>
            <person name="Karasinski D."/>
            <person name="Kautmanova I."/>
            <person name="Kiss B."/>
            <person name="Kocsube S."/>
            <person name="Kotiranta H."/>
            <person name="LaButti K.M."/>
            <person name="Lechner B.E."/>
            <person name="Liimatainen K."/>
            <person name="Lipzen A."/>
            <person name="Lukacs Z."/>
            <person name="Mihaltcheva S."/>
            <person name="Morgado L.N."/>
            <person name="Niskanen T."/>
            <person name="Noordeloos M.E."/>
            <person name="Ohm R.A."/>
            <person name="Ortiz-Santana B."/>
            <person name="Ovrebo C."/>
            <person name="Racz N."/>
            <person name="Riley R."/>
            <person name="Savchenko A."/>
            <person name="Shiryaev A."/>
            <person name="Soop K."/>
            <person name="Spirin V."/>
            <person name="Szebenyi C."/>
            <person name="Tomsovsky M."/>
            <person name="Tulloss R.E."/>
            <person name="Uehling J."/>
            <person name="Grigoriev I.V."/>
            <person name="Vagvolgyi C."/>
            <person name="Papp T."/>
            <person name="Martin F.M."/>
            <person name="Miettinen O."/>
            <person name="Hibbett D.S."/>
            <person name="Nagy L.G."/>
        </authorList>
    </citation>
    <scope>NUCLEOTIDE SEQUENCE [LARGE SCALE GENOMIC DNA]</scope>
    <source>
        <strain evidence="2 3">CBS 166.37</strain>
    </source>
</reference>
<evidence type="ECO:0000313" key="2">
    <source>
        <dbReference type="EMBL" id="TFK37949.1"/>
    </source>
</evidence>
<dbReference type="OrthoDB" id="2363873at2759"/>
<dbReference type="EMBL" id="ML213605">
    <property type="protein sequence ID" value="TFK37949.1"/>
    <property type="molecule type" value="Genomic_DNA"/>
</dbReference>
<dbReference type="Proteomes" id="UP000308652">
    <property type="component" value="Unassembled WGS sequence"/>
</dbReference>